<sequence>MSASFSRVGDEGVNESLLKQLASYMEDMQRLLTKLHQLWKEVGFSTSDQLKRIADLKNRVKEFYAEEKAHKKMLIDEVEEKSKEVFTLSKELGVNADELYTNDSLSLLQMDQHLSHRLQSLRQEVSSRHKDLQKLLKEEEELCSELLEEVSSPCAGTVPSKEEIASVQRRINTLMQEKKHRLHTFRALKEQISGLIVELDQPANSSFPTNIIHSNEGLGTLSLHNLDAMKRLKSDLTAKVSANKRELKQLQQKVQELWDRLSVPQLDREHMLLDNISGKTPADLTLYRAELLRLEEMKKANISRNIDALRTEVELWWQRCYVGDDEKLQCEVFYKTETNDEVLMGLEAEVERLKEKHAAAQHIYDKLDLRDSLWNKLIKLELGPNDPSRLFKNRLRAFDTLPRVEAQLKESVSAWELEQKVRLGRPVVFTVRGVPLHDFMHREQYTDSKHLQAKERSQRRVLTDHSPSGRRDVTLRQSRRLRAKGAATGGRICSLTAGKCALIQSPSW</sequence>
<keyword evidence="1" id="KW-0175">Coiled coil</keyword>
<dbReference type="InterPro" id="IPR007145">
    <property type="entry name" value="MAP65_Ase1_PRC1"/>
</dbReference>
<feature type="coiled-coil region" evidence="1">
    <location>
        <begin position="118"/>
        <end position="149"/>
    </location>
</feature>
<dbReference type="Pfam" id="PF03999">
    <property type="entry name" value="MAP65_ASE1"/>
    <property type="match status" value="1"/>
</dbReference>
<feature type="coiled-coil region" evidence="1">
    <location>
        <begin position="343"/>
        <end position="370"/>
    </location>
</feature>
<proteinExistence type="predicted"/>
<dbReference type="GO" id="GO:0008017">
    <property type="term" value="F:microtubule binding"/>
    <property type="evidence" value="ECO:0007669"/>
    <property type="project" value="InterPro"/>
</dbReference>
<dbReference type="KEGG" id="hazt:108666711"/>
<dbReference type="RefSeq" id="XP_018009115.1">
    <property type="nucleotide sequence ID" value="XM_018153626.2"/>
</dbReference>
<dbReference type="GO" id="GO:0051256">
    <property type="term" value="P:mitotic spindle midzone assembly"/>
    <property type="evidence" value="ECO:0007669"/>
    <property type="project" value="TreeGrafter"/>
</dbReference>
<evidence type="ECO:0000256" key="1">
    <source>
        <dbReference type="SAM" id="Coils"/>
    </source>
</evidence>
<dbReference type="Gene3D" id="1.20.58.1520">
    <property type="match status" value="1"/>
</dbReference>
<feature type="region of interest" description="Disordered" evidence="2">
    <location>
        <begin position="451"/>
        <end position="472"/>
    </location>
</feature>
<protein>
    <submittedName>
        <fullName evidence="4">Protein regulator of cytokinesis 1-like</fullName>
    </submittedName>
</protein>
<dbReference type="AlphaFoldDB" id="A0A8B7N677"/>
<gene>
    <name evidence="4" type="primary">LOC108666711</name>
</gene>
<organism evidence="3 4">
    <name type="scientific">Hyalella azteca</name>
    <name type="common">Amphipod</name>
    <dbReference type="NCBI Taxonomy" id="294128"/>
    <lineage>
        <taxon>Eukaryota</taxon>
        <taxon>Metazoa</taxon>
        <taxon>Ecdysozoa</taxon>
        <taxon>Arthropoda</taxon>
        <taxon>Crustacea</taxon>
        <taxon>Multicrustacea</taxon>
        <taxon>Malacostraca</taxon>
        <taxon>Eumalacostraca</taxon>
        <taxon>Peracarida</taxon>
        <taxon>Amphipoda</taxon>
        <taxon>Senticaudata</taxon>
        <taxon>Talitrida</taxon>
        <taxon>Talitroidea</taxon>
        <taxon>Hyalellidae</taxon>
        <taxon>Hyalella</taxon>
    </lineage>
</organism>
<evidence type="ECO:0000313" key="3">
    <source>
        <dbReference type="Proteomes" id="UP000694843"/>
    </source>
</evidence>
<dbReference type="OrthoDB" id="642895at2759"/>
<accession>A0A8B7N677</accession>
<evidence type="ECO:0000256" key="2">
    <source>
        <dbReference type="SAM" id="MobiDB-lite"/>
    </source>
</evidence>
<dbReference type="GO" id="GO:1990023">
    <property type="term" value="C:mitotic spindle midzone"/>
    <property type="evidence" value="ECO:0007669"/>
    <property type="project" value="TreeGrafter"/>
</dbReference>
<reference evidence="4" key="1">
    <citation type="submission" date="2025-08" db="UniProtKB">
        <authorList>
            <consortium name="RefSeq"/>
        </authorList>
    </citation>
    <scope>IDENTIFICATION</scope>
    <source>
        <tissue evidence="4">Whole organism</tissue>
    </source>
</reference>
<name>A0A8B7N677_HYAAZ</name>
<dbReference type="Proteomes" id="UP000694843">
    <property type="component" value="Unplaced"/>
</dbReference>
<evidence type="ECO:0000313" key="4">
    <source>
        <dbReference type="RefSeq" id="XP_018009115.1"/>
    </source>
</evidence>
<dbReference type="GeneID" id="108666711"/>
<dbReference type="PANTHER" id="PTHR19321">
    <property type="entry name" value="PROTEIN REGULATOR OF CYTOKINESIS 1 PRC1-RELATED"/>
    <property type="match status" value="1"/>
</dbReference>
<dbReference type="PANTHER" id="PTHR19321:SF41">
    <property type="entry name" value="FASCETTO-RELATED"/>
    <property type="match status" value="1"/>
</dbReference>
<keyword evidence="3" id="KW-1185">Reference proteome</keyword>
<dbReference type="GO" id="GO:0005737">
    <property type="term" value="C:cytoplasm"/>
    <property type="evidence" value="ECO:0007669"/>
    <property type="project" value="TreeGrafter"/>
</dbReference>
<dbReference type="OMA" id="IDVQINC"/>